<dbReference type="PANTHER" id="PTHR31001:SF61">
    <property type="entry name" value="ZN(II)2CYS6 TRANSCRIPTION FACTOR (EUROFUNG)"/>
    <property type="match status" value="1"/>
</dbReference>
<dbReference type="EMBL" id="ML977035">
    <property type="protein sequence ID" value="KAF1949601.1"/>
    <property type="molecule type" value="Genomic_DNA"/>
</dbReference>
<dbReference type="AlphaFoldDB" id="A0A6A5TAH9"/>
<proteinExistence type="predicted"/>
<dbReference type="GO" id="GO:0005634">
    <property type="term" value="C:nucleus"/>
    <property type="evidence" value="ECO:0007669"/>
    <property type="project" value="UniProtKB-SubCell"/>
</dbReference>
<name>A0A6A5TAH9_9PLEO</name>
<comment type="subcellular location">
    <subcellularLocation>
        <location evidence="1">Nucleus</location>
    </subcellularLocation>
</comment>
<evidence type="ECO:0000256" key="2">
    <source>
        <dbReference type="ARBA" id="ARBA00023242"/>
    </source>
</evidence>
<reference evidence="3" key="1">
    <citation type="journal article" date="2020" name="Stud. Mycol.">
        <title>101 Dothideomycetes genomes: a test case for predicting lifestyles and emergence of pathogens.</title>
        <authorList>
            <person name="Haridas S."/>
            <person name="Albert R."/>
            <person name="Binder M."/>
            <person name="Bloem J."/>
            <person name="Labutti K."/>
            <person name="Salamov A."/>
            <person name="Andreopoulos B."/>
            <person name="Baker S."/>
            <person name="Barry K."/>
            <person name="Bills G."/>
            <person name="Bluhm B."/>
            <person name="Cannon C."/>
            <person name="Castanera R."/>
            <person name="Culley D."/>
            <person name="Daum C."/>
            <person name="Ezra D."/>
            <person name="Gonzalez J."/>
            <person name="Henrissat B."/>
            <person name="Kuo A."/>
            <person name="Liang C."/>
            <person name="Lipzen A."/>
            <person name="Lutzoni F."/>
            <person name="Magnuson J."/>
            <person name="Mondo S."/>
            <person name="Nolan M."/>
            <person name="Ohm R."/>
            <person name="Pangilinan J."/>
            <person name="Park H.-J."/>
            <person name="Ramirez L."/>
            <person name="Alfaro M."/>
            <person name="Sun H."/>
            <person name="Tritt A."/>
            <person name="Yoshinaga Y."/>
            <person name="Zwiers L.-H."/>
            <person name="Turgeon B."/>
            <person name="Goodwin S."/>
            <person name="Spatafora J."/>
            <person name="Crous P."/>
            <person name="Grigoriev I."/>
        </authorList>
    </citation>
    <scope>NUCLEOTIDE SEQUENCE</scope>
    <source>
        <strain evidence="3">CBS 675.92</strain>
    </source>
</reference>
<organism evidence="3 4">
    <name type="scientific">Byssothecium circinans</name>
    <dbReference type="NCBI Taxonomy" id="147558"/>
    <lineage>
        <taxon>Eukaryota</taxon>
        <taxon>Fungi</taxon>
        <taxon>Dikarya</taxon>
        <taxon>Ascomycota</taxon>
        <taxon>Pezizomycotina</taxon>
        <taxon>Dothideomycetes</taxon>
        <taxon>Pleosporomycetidae</taxon>
        <taxon>Pleosporales</taxon>
        <taxon>Massarineae</taxon>
        <taxon>Massarinaceae</taxon>
        <taxon>Byssothecium</taxon>
    </lineage>
</organism>
<gene>
    <name evidence="3" type="ORF">CC80DRAFT_255780</name>
</gene>
<evidence type="ECO:0000313" key="3">
    <source>
        <dbReference type="EMBL" id="KAF1949601.1"/>
    </source>
</evidence>
<dbReference type="OrthoDB" id="4898680at2759"/>
<dbReference type="InterPro" id="IPR050613">
    <property type="entry name" value="Sec_Metabolite_Reg"/>
</dbReference>
<accession>A0A6A5TAH9</accession>
<sequence length="575" mass="64745">MSATPSGVATKSTSVGTRHCRRSIGGAIVSKLEPFSFFARSVEMYFQINMASALIGPLITSALPQLRKDLQQLASVAHDPYPAYAEITRNSAQPLKVPSTMLPSEFHTLFTGQNLRWETLGLVMILAASNAQFSSPDDPIFNLEDGGRIDKDTFIEDMIHASNDCINLCQIHGAVNDIMVCLLYTNMFVKSNLYGDNYHGVWRRLADTISALYAEGIHCEESFDEPVFLREARRRIYAAAYRSDKSLADFFGRPPMMNWRYSDRKPPLDLEDHVVNCDDPETLNMALSKLDADGWNTEGKILSVSWIRLRAQMSVAKERFLEISLAGRGVGDLTQEIEAIHTLHRTTWESQPIHLRYDLYNEETVWQTLEPRIALRMIGAYLEFLYVDFQIQRLLRRQTQTALPALLEICMKLLSTVLVFNKRRNHEYNVQRHFATLVLFYCLPSAGVLALELRRCTLENVPLPNTVSRADIIRNLSVLISCMEWAIVGGDGNNRLCSELNKMLSLVLDEVLNYQPPPHGTASGDGAEGGALAAGVGTGFFDIPMIDGMEPIPTESEDFLNWLMDNANWNNTYLF</sequence>
<keyword evidence="2" id="KW-0539">Nucleus</keyword>
<dbReference type="CDD" id="cd12148">
    <property type="entry name" value="fungal_TF_MHR"/>
    <property type="match status" value="1"/>
</dbReference>
<evidence type="ECO:0000313" key="4">
    <source>
        <dbReference type="Proteomes" id="UP000800035"/>
    </source>
</evidence>
<dbReference type="Proteomes" id="UP000800035">
    <property type="component" value="Unassembled WGS sequence"/>
</dbReference>
<dbReference type="PANTHER" id="PTHR31001">
    <property type="entry name" value="UNCHARACTERIZED TRANSCRIPTIONAL REGULATORY PROTEIN"/>
    <property type="match status" value="1"/>
</dbReference>
<protein>
    <recommendedName>
        <fullName evidence="5">Transcription factor domain-containing protein</fullName>
    </recommendedName>
</protein>
<evidence type="ECO:0008006" key="5">
    <source>
        <dbReference type="Google" id="ProtNLM"/>
    </source>
</evidence>
<keyword evidence="4" id="KW-1185">Reference proteome</keyword>
<evidence type="ECO:0000256" key="1">
    <source>
        <dbReference type="ARBA" id="ARBA00004123"/>
    </source>
</evidence>